<evidence type="ECO:0000313" key="5">
    <source>
        <dbReference type="EMBL" id="KAK2139671.1"/>
    </source>
</evidence>
<gene>
    <name evidence="5" type="ORF">LSH36_1662g00028</name>
</gene>
<dbReference type="Proteomes" id="UP001208570">
    <property type="component" value="Unassembled WGS sequence"/>
</dbReference>
<evidence type="ECO:0000256" key="2">
    <source>
        <dbReference type="ARBA" id="ARBA00022888"/>
    </source>
</evidence>
<dbReference type="GO" id="GO:0004066">
    <property type="term" value="F:asparagine synthase (glutamine-hydrolyzing) activity"/>
    <property type="evidence" value="ECO:0007669"/>
    <property type="project" value="InterPro"/>
</dbReference>
<dbReference type="InterPro" id="IPR029055">
    <property type="entry name" value="Ntn_hydrolases_N"/>
</dbReference>
<evidence type="ECO:0000259" key="4">
    <source>
        <dbReference type="PROSITE" id="PS51278"/>
    </source>
</evidence>
<dbReference type="PANTHER" id="PTHR45937">
    <property type="entry name" value="ASPARAGINE SYNTHETASE DOMAIN-CONTAINING PROTEIN 1"/>
    <property type="match status" value="1"/>
</dbReference>
<reference evidence="5" key="1">
    <citation type="journal article" date="2023" name="Mol. Biol. Evol.">
        <title>Third-Generation Sequencing Reveals the Adaptive Role of the Epigenome in Three Deep-Sea Polychaetes.</title>
        <authorList>
            <person name="Perez M."/>
            <person name="Aroh O."/>
            <person name="Sun Y."/>
            <person name="Lan Y."/>
            <person name="Juniper S.K."/>
            <person name="Young C.R."/>
            <person name="Angers B."/>
            <person name="Qian P.Y."/>
        </authorList>
    </citation>
    <scope>NUCLEOTIDE SEQUENCE</scope>
    <source>
        <strain evidence="5">P08H-3</strain>
    </source>
</reference>
<keyword evidence="2" id="KW-0061">Asparagine biosynthesis</keyword>
<dbReference type="Pfam" id="PF00733">
    <property type="entry name" value="Asn_synthase"/>
    <property type="match status" value="1"/>
</dbReference>
<dbReference type="Gene3D" id="3.40.50.620">
    <property type="entry name" value="HUPs"/>
    <property type="match status" value="1"/>
</dbReference>
<evidence type="ECO:0000256" key="3">
    <source>
        <dbReference type="ARBA" id="ARBA00022962"/>
    </source>
</evidence>
<organism evidence="5 6">
    <name type="scientific">Paralvinella palmiformis</name>
    <dbReference type="NCBI Taxonomy" id="53620"/>
    <lineage>
        <taxon>Eukaryota</taxon>
        <taxon>Metazoa</taxon>
        <taxon>Spiralia</taxon>
        <taxon>Lophotrochozoa</taxon>
        <taxon>Annelida</taxon>
        <taxon>Polychaeta</taxon>
        <taxon>Sedentaria</taxon>
        <taxon>Canalipalpata</taxon>
        <taxon>Terebellida</taxon>
        <taxon>Terebelliformia</taxon>
        <taxon>Alvinellidae</taxon>
        <taxon>Paralvinella</taxon>
    </lineage>
</organism>
<evidence type="ECO:0000313" key="6">
    <source>
        <dbReference type="Proteomes" id="UP001208570"/>
    </source>
</evidence>
<feature type="domain" description="Glutamine amidotransferase type-2" evidence="4">
    <location>
        <begin position="2"/>
        <end position="183"/>
    </location>
</feature>
<dbReference type="Gene3D" id="3.60.20.10">
    <property type="entry name" value="Glutamine Phosphoribosylpyrophosphate, subunit 1, domain 1"/>
    <property type="match status" value="1"/>
</dbReference>
<dbReference type="InterPro" id="IPR014729">
    <property type="entry name" value="Rossmann-like_a/b/a_fold"/>
</dbReference>
<keyword evidence="1" id="KW-0028">Amino-acid biosynthesis</keyword>
<name>A0AAD9IS61_9ANNE</name>
<dbReference type="InterPro" id="IPR001962">
    <property type="entry name" value="Asn_synthase"/>
</dbReference>
<dbReference type="PANTHER" id="PTHR45937:SF1">
    <property type="entry name" value="ASPARAGINE SYNTHETASE DOMAIN-CONTAINING PROTEIN 1"/>
    <property type="match status" value="1"/>
</dbReference>
<dbReference type="InterPro" id="IPR051857">
    <property type="entry name" value="Asn_synthetase_domain"/>
</dbReference>
<keyword evidence="6" id="KW-1185">Reference proteome</keyword>
<keyword evidence="3" id="KW-0315">Glutamine amidotransferase</keyword>
<proteinExistence type="predicted"/>
<dbReference type="PROSITE" id="PS51278">
    <property type="entry name" value="GATASE_TYPE_2"/>
    <property type="match status" value="1"/>
</dbReference>
<dbReference type="SUPFAM" id="SSF56235">
    <property type="entry name" value="N-terminal nucleophile aminohydrolases (Ntn hydrolases)"/>
    <property type="match status" value="1"/>
</dbReference>
<accession>A0AAD9IS61</accession>
<dbReference type="GO" id="GO:0006529">
    <property type="term" value="P:asparagine biosynthetic process"/>
    <property type="evidence" value="ECO:0007669"/>
    <property type="project" value="UniProtKB-KW"/>
</dbReference>
<evidence type="ECO:0000256" key="1">
    <source>
        <dbReference type="ARBA" id="ARBA00022605"/>
    </source>
</evidence>
<dbReference type="InterPro" id="IPR017932">
    <property type="entry name" value="GATase_2_dom"/>
</dbReference>
<protein>
    <recommendedName>
        <fullName evidence="4">Glutamine amidotransferase type-2 domain-containing protein</fullName>
    </recommendedName>
</protein>
<sequence length="691" mass="76863">MCGICVFLSNNTCQDDKIKIEHCLKSSSLSCRGPDIQNTVEKVLTPSTYGVFYGSTLHFRGLLSPQPLQDRHGNIFLWNGEIFGGLKVSPGDNDGMVLLNLLADCDDNEDLLQLFSKIEGPWTFIYWKARSKQLWFGRDVLGRRSLLYHKEADKSFALASVAIKEWLPWQEVPALGIFLITLDDSDKTHSLNPIILYPWGASSMLQAEGITNSTNWKLFNNSLMEQSSSILNDLGVDISRDLIFIPIKPFNKSKPGELNVIVDFSVNQNIDVLANDRQRQLADKMIQILQESVRIRTICQSDKCSRCLEKQLSGLCNVNTECSYSGKSGKKANSKTTPMCDKDSEDSKSVFRESSEYKHLVSNDVTFQADSIGVSDLDTSNSFVNNCDQAPVDGTSSHCGHARVAILFSGGIDSLLIAALADRCVPGDEPIDLLNVAFEQQVTTTTKQRSSRQVEPSQIQSFAVPDRKTGIAGLKELTSLNPNRLWNFVQIDVTLKELQKLRAEHVKDLVYPLHTVLDDSIGCAIWFASRGQGVIHSKTGQSIPYTSPARVVLVGMGADEQLVGYSRHRVIYGSSGWQGLIDAIQLEIERISLRNLGRDDRVISDHGREARFPFLDENLVSFLNQLPLHEKANLNLPKGIGDKFLLRLAAKRVGLKEGATIPKRAIQFGSRIAKAENRKEKGSDNCCRLQE</sequence>
<dbReference type="EMBL" id="JAODUP010001660">
    <property type="protein sequence ID" value="KAK2139671.1"/>
    <property type="molecule type" value="Genomic_DNA"/>
</dbReference>
<comment type="caution">
    <text evidence="5">The sequence shown here is derived from an EMBL/GenBank/DDBJ whole genome shotgun (WGS) entry which is preliminary data.</text>
</comment>
<dbReference type="Pfam" id="PF13537">
    <property type="entry name" value="GATase_7"/>
    <property type="match status" value="1"/>
</dbReference>
<dbReference type="CDD" id="cd01991">
    <property type="entry name" value="Asn_synthase_B_C"/>
    <property type="match status" value="1"/>
</dbReference>
<dbReference type="SUPFAM" id="SSF52402">
    <property type="entry name" value="Adenine nucleotide alpha hydrolases-like"/>
    <property type="match status" value="1"/>
</dbReference>
<dbReference type="AlphaFoldDB" id="A0AAD9IS61"/>